<organism evidence="1 2">
    <name type="scientific">Botrytis porri</name>
    <dbReference type="NCBI Taxonomy" id="87229"/>
    <lineage>
        <taxon>Eukaryota</taxon>
        <taxon>Fungi</taxon>
        <taxon>Dikarya</taxon>
        <taxon>Ascomycota</taxon>
        <taxon>Pezizomycotina</taxon>
        <taxon>Leotiomycetes</taxon>
        <taxon>Helotiales</taxon>
        <taxon>Sclerotiniaceae</taxon>
        <taxon>Botrytis</taxon>
    </lineage>
</organism>
<keyword evidence="2" id="KW-1185">Reference proteome</keyword>
<name>A0A4Z1L280_9HELO</name>
<evidence type="ECO:0000313" key="1">
    <source>
        <dbReference type="EMBL" id="TGO90890.1"/>
    </source>
</evidence>
<comment type="caution">
    <text evidence="1">The sequence shown here is derived from an EMBL/GenBank/DDBJ whole genome shotgun (WGS) entry which is preliminary data.</text>
</comment>
<gene>
    <name evidence="1" type="ORF">BPOR_0047g00130</name>
</gene>
<proteinExistence type="predicted"/>
<sequence length="127" mass="14548">MPRFHLCCIFKCSRPKDDSKHKPTAFQELQDIVPPVGNFKIESKFEDPPPMIHQKNEQYESINHKCSTAVPGIAINPTTSLEHIVESKLPQQNHMLHPFYHSREMSKLRGEKFHNKLGSLSEEGEAA</sequence>
<dbReference type="Proteomes" id="UP000297280">
    <property type="component" value="Unassembled WGS sequence"/>
</dbReference>
<dbReference type="AlphaFoldDB" id="A0A4Z1L280"/>
<accession>A0A4Z1L280</accession>
<protein>
    <submittedName>
        <fullName evidence="1">Uncharacterized protein</fullName>
    </submittedName>
</protein>
<evidence type="ECO:0000313" key="2">
    <source>
        <dbReference type="Proteomes" id="UP000297280"/>
    </source>
</evidence>
<dbReference type="EMBL" id="PQXO01000047">
    <property type="protein sequence ID" value="TGO90890.1"/>
    <property type="molecule type" value="Genomic_DNA"/>
</dbReference>
<reference evidence="1 2" key="1">
    <citation type="submission" date="2017-12" db="EMBL/GenBank/DDBJ databases">
        <title>Comparative genomics of Botrytis spp.</title>
        <authorList>
            <person name="Valero-Jimenez C.A."/>
            <person name="Tapia P."/>
            <person name="Veloso J."/>
            <person name="Silva-Moreno E."/>
            <person name="Staats M."/>
            <person name="Valdes J.H."/>
            <person name="Van Kan J.A.L."/>
        </authorList>
    </citation>
    <scope>NUCLEOTIDE SEQUENCE [LARGE SCALE GENOMIC DNA]</scope>
    <source>
        <strain evidence="1 2">MUCL3349</strain>
    </source>
</reference>